<protein>
    <recommendedName>
        <fullName evidence="10">MFS transporter</fullName>
    </recommendedName>
</protein>
<keyword evidence="5 7" id="KW-1133">Transmembrane helix</keyword>
<feature type="transmembrane region" description="Helical" evidence="7">
    <location>
        <begin position="343"/>
        <end position="362"/>
    </location>
</feature>
<feature type="transmembrane region" description="Helical" evidence="7">
    <location>
        <begin position="286"/>
        <end position="303"/>
    </location>
</feature>
<dbReference type="Gene3D" id="1.20.1250.20">
    <property type="entry name" value="MFS general substrate transporter like domains"/>
    <property type="match status" value="1"/>
</dbReference>
<feature type="transmembrane region" description="Helical" evidence="7">
    <location>
        <begin position="83"/>
        <end position="101"/>
    </location>
</feature>
<feature type="transmembrane region" description="Helical" evidence="7">
    <location>
        <begin position="309"/>
        <end position="331"/>
    </location>
</feature>
<keyword evidence="6 7" id="KW-0472">Membrane</keyword>
<gene>
    <name evidence="8" type="ORF">Sru01_35400</name>
</gene>
<evidence type="ECO:0000313" key="9">
    <source>
        <dbReference type="Proteomes" id="UP000655287"/>
    </source>
</evidence>
<evidence type="ECO:0000256" key="4">
    <source>
        <dbReference type="ARBA" id="ARBA00022692"/>
    </source>
</evidence>
<dbReference type="EMBL" id="BOOU01000050">
    <property type="protein sequence ID" value="GII78558.1"/>
    <property type="molecule type" value="Genomic_DNA"/>
</dbReference>
<feature type="transmembrane region" description="Helical" evidence="7">
    <location>
        <begin position="251"/>
        <end position="274"/>
    </location>
</feature>
<name>A0A919R3D2_9ACTN</name>
<keyword evidence="3" id="KW-1003">Cell membrane</keyword>
<sequence>MTGRGGAPLTALALPGYRAFIASQALGNAAMWMHRTTHVWLVVQITKGDGVAVGVVTGLQFIPMIVLGLGGGALGDRFDKRRMMLLTQSAVVLAAAVLALLVARGAATLPIAYAFALLLGVPGALDAPVRLAYPRQLVPSELLAPAVGVNGAVFQLARVAGPALAGGLIAWHGTATVFAAVAVLGAGACAALWRVRPPPAPDPVVSGGAPGLRGRWRRAYLVPMLGGFLLGVGIAHLQLAVPLLLDPTARGAAGTFGMLTAMIGLGGVAGAGLVTVTRGASGDRGLLWWSAAFCAVTVAVAALPTGLAMGAGLFLAGVTMQIFGTSAISALQLRSPADVQGRLMAWYVIVFFLWAPVGGPVFGRLAGLAGVRPALAGSGLACLAVALLGLAMLRPGRPGDRGAPRQSGDRRGIT</sequence>
<evidence type="ECO:0000256" key="5">
    <source>
        <dbReference type="ARBA" id="ARBA00022989"/>
    </source>
</evidence>
<dbReference type="PANTHER" id="PTHR23513">
    <property type="entry name" value="INTEGRAL MEMBRANE EFFLUX PROTEIN-RELATED"/>
    <property type="match status" value="1"/>
</dbReference>
<dbReference type="RefSeq" id="WP_203986689.1">
    <property type="nucleotide sequence ID" value="NZ_BOOU01000050.1"/>
</dbReference>
<dbReference type="Proteomes" id="UP000655287">
    <property type="component" value="Unassembled WGS sequence"/>
</dbReference>
<evidence type="ECO:0000256" key="3">
    <source>
        <dbReference type="ARBA" id="ARBA00022475"/>
    </source>
</evidence>
<dbReference type="CDD" id="cd06173">
    <property type="entry name" value="MFS_MefA_like"/>
    <property type="match status" value="1"/>
</dbReference>
<reference evidence="8" key="1">
    <citation type="submission" date="2021-01" db="EMBL/GenBank/DDBJ databases">
        <title>Whole genome shotgun sequence of Sphaerisporangium rufum NBRC 109079.</title>
        <authorList>
            <person name="Komaki H."/>
            <person name="Tamura T."/>
        </authorList>
    </citation>
    <scope>NUCLEOTIDE SEQUENCE</scope>
    <source>
        <strain evidence="8">NBRC 109079</strain>
    </source>
</reference>
<dbReference type="AlphaFoldDB" id="A0A919R3D2"/>
<feature type="transmembrane region" description="Helical" evidence="7">
    <location>
        <begin position="51"/>
        <end position="71"/>
    </location>
</feature>
<evidence type="ECO:0000313" key="8">
    <source>
        <dbReference type="EMBL" id="GII78558.1"/>
    </source>
</evidence>
<keyword evidence="9" id="KW-1185">Reference proteome</keyword>
<feature type="transmembrane region" description="Helical" evidence="7">
    <location>
        <begin position="169"/>
        <end position="193"/>
    </location>
</feature>
<evidence type="ECO:0008006" key="10">
    <source>
        <dbReference type="Google" id="ProtNLM"/>
    </source>
</evidence>
<evidence type="ECO:0000256" key="6">
    <source>
        <dbReference type="ARBA" id="ARBA00023136"/>
    </source>
</evidence>
<dbReference type="SUPFAM" id="SSF103473">
    <property type="entry name" value="MFS general substrate transporter"/>
    <property type="match status" value="1"/>
</dbReference>
<evidence type="ECO:0000256" key="7">
    <source>
        <dbReference type="SAM" id="Phobius"/>
    </source>
</evidence>
<proteinExistence type="predicted"/>
<evidence type="ECO:0000256" key="1">
    <source>
        <dbReference type="ARBA" id="ARBA00004651"/>
    </source>
</evidence>
<dbReference type="InterPro" id="IPR036259">
    <property type="entry name" value="MFS_trans_sf"/>
</dbReference>
<dbReference type="PANTHER" id="PTHR23513:SF11">
    <property type="entry name" value="STAPHYLOFERRIN A TRANSPORTER"/>
    <property type="match status" value="1"/>
</dbReference>
<accession>A0A919R3D2</accession>
<feature type="transmembrane region" description="Helical" evidence="7">
    <location>
        <begin position="374"/>
        <end position="393"/>
    </location>
</feature>
<comment type="caution">
    <text evidence="8">The sequence shown here is derived from an EMBL/GenBank/DDBJ whole genome shotgun (WGS) entry which is preliminary data.</text>
</comment>
<evidence type="ECO:0000256" key="2">
    <source>
        <dbReference type="ARBA" id="ARBA00022448"/>
    </source>
</evidence>
<keyword evidence="2" id="KW-0813">Transport</keyword>
<dbReference type="InterPro" id="IPR010290">
    <property type="entry name" value="TM_effector"/>
</dbReference>
<feature type="transmembrane region" description="Helical" evidence="7">
    <location>
        <begin position="220"/>
        <end position="245"/>
    </location>
</feature>
<dbReference type="Pfam" id="PF05977">
    <property type="entry name" value="MFS_3"/>
    <property type="match status" value="1"/>
</dbReference>
<keyword evidence="4 7" id="KW-0812">Transmembrane</keyword>
<organism evidence="8 9">
    <name type="scientific">Sphaerisporangium rufum</name>
    <dbReference type="NCBI Taxonomy" id="1381558"/>
    <lineage>
        <taxon>Bacteria</taxon>
        <taxon>Bacillati</taxon>
        <taxon>Actinomycetota</taxon>
        <taxon>Actinomycetes</taxon>
        <taxon>Streptosporangiales</taxon>
        <taxon>Streptosporangiaceae</taxon>
        <taxon>Sphaerisporangium</taxon>
    </lineage>
</organism>
<comment type="subcellular location">
    <subcellularLocation>
        <location evidence="1">Cell membrane</location>
        <topology evidence="1">Multi-pass membrane protein</topology>
    </subcellularLocation>
</comment>
<dbReference type="GO" id="GO:0005886">
    <property type="term" value="C:plasma membrane"/>
    <property type="evidence" value="ECO:0007669"/>
    <property type="project" value="UniProtKB-SubCell"/>
</dbReference>